<keyword evidence="3" id="KW-1185">Reference proteome</keyword>
<accession>D2UY05</accession>
<gene>
    <name evidence="2" type="ORF">NAEGRDRAFT_61303</name>
</gene>
<feature type="compositionally biased region" description="Basic and acidic residues" evidence="1">
    <location>
        <begin position="12"/>
        <end position="26"/>
    </location>
</feature>
<organism evidence="3">
    <name type="scientific">Naegleria gruberi</name>
    <name type="common">Amoeba</name>
    <dbReference type="NCBI Taxonomy" id="5762"/>
    <lineage>
        <taxon>Eukaryota</taxon>
        <taxon>Discoba</taxon>
        <taxon>Heterolobosea</taxon>
        <taxon>Tetramitia</taxon>
        <taxon>Eutetramitia</taxon>
        <taxon>Vahlkampfiidae</taxon>
        <taxon>Naegleria</taxon>
    </lineage>
</organism>
<proteinExistence type="predicted"/>
<dbReference type="RefSeq" id="XP_002683130.1">
    <property type="nucleotide sequence ID" value="XM_002683084.1"/>
</dbReference>
<sequence length="583" mass="67252">MINRHHYAFIGDSRKNGKPYEPKKGSDINLPPLGVRKEKESAILEADESSRNDVFKFNRDDVFNFDIKDMRISSTREVRQNPNLLQANAPPPKRTKVTFKDADESMQESAIAEGISVEDWMKENENIYDVKFRKDEKTKQQGRRSLTRPESQSSLDSSTLKEGNTKLPYLKDVFMKERAPSKQLVHYLDIIGGEKQVNTKKILKVAPDDEEEIAKLKTGDDAVAFFSKAGKSTAVKFVYLNRADSNGVDYRPYDLVVVSKSDTNPEYFTMSSTGVVHICPGQPTEYMSLSEWMKESTMFNVLRRIRFFKYYLVHKCFRLWYQNARYLKYSKKRMDLARNFFLAKKTFSSSVMKIHKLSHDLQYTPIMDLRDKENSNEPSVTIEQFHEAQKELRSKSSKTFDEIIEKMEEILVQLCEDVTSRSRVPDMNASENIEAYLSGKIPTLEAEDDFTAKKSKSMVEAQEEEEKRQRALKKAREEADMLGNFIRVSDYMAVESLVTLSKKILDKFKVTLQETKSILFLVNLLFKSDGSDIVFEPSEGAIMHVLQSNSDEIVTTVSQVPRLLYMHGRTFKTTSCWKSIAER</sequence>
<evidence type="ECO:0000256" key="1">
    <source>
        <dbReference type="SAM" id="MobiDB-lite"/>
    </source>
</evidence>
<feature type="compositionally biased region" description="Polar residues" evidence="1">
    <location>
        <begin position="148"/>
        <end position="161"/>
    </location>
</feature>
<dbReference type="GeneID" id="8859037"/>
<reference evidence="2 3" key="1">
    <citation type="journal article" date="2010" name="Cell">
        <title>The genome of Naegleria gruberi illuminates early eukaryotic versatility.</title>
        <authorList>
            <person name="Fritz-Laylin L.K."/>
            <person name="Prochnik S.E."/>
            <person name="Ginger M.L."/>
            <person name="Dacks J.B."/>
            <person name="Carpenter M.L."/>
            <person name="Field M.C."/>
            <person name="Kuo A."/>
            <person name="Paredez A."/>
            <person name="Chapman J."/>
            <person name="Pham J."/>
            <person name="Shu S."/>
            <person name="Neupane R."/>
            <person name="Cipriano M."/>
            <person name="Mancuso J."/>
            <person name="Tu H."/>
            <person name="Salamov A."/>
            <person name="Lindquist E."/>
            <person name="Shapiro H."/>
            <person name="Lucas S."/>
            <person name="Grigoriev I.V."/>
            <person name="Cande W.Z."/>
            <person name="Fulton C."/>
            <person name="Rokhsar D.S."/>
            <person name="Dawson S.C."/>
        </authorList>
    </citation>
    <scope>NUCLEOTIDE SEQUENCE [LARGE SCALE GENOMIC DNA]</scope>
    <source>
        <strain evidence="2 3">NEG-M</strain>
    </source>
</reference>
<dbReference type="STRING" id="5762.D2UY05"/>
<evidence type="ECO:0000313" key="2">
    <source>
        <dbReference type="EMBL" id="EFC50386.1"/>
    </source>
</evidence>
<feature type="region of interest" description="Disordered" evidence="1">
    <location>
        <begin position="132"/>
        <end position="161"/>
    </location>
</feature>
<dbReference type="OrthoDB" id="5593012at2759"/>
<dbReference type="KEGG" id="ngr:NAEGRDRAFT_61303"/>
<name>D2UY05_NAEGR</name>
<feature type="region of interest" description="Disordered" evidence="1">
    <location>
        <begin position="1"/>
        <end position="32"/>
    </location>
</feature>
<dbReference type="VEuPathDB" id="AmoebaDB:NAEGRDRAFT_61303"/>
<dbReference type="EMBL" id="GG738845">
    <property type="protein sequence ID" value="EFC50386.1"/>
    <property type="molecule type" value="Genomic_DNA"/>
</dbReference>
<dbReference type="InParanoid" id="D2UY05"/>
<evidence type="ECO:0000313" key="3">
    <source>
        <dbReference type="Proteomes" id="UP000006671"/>
    </source>
</evidence>
<protein>
    <submittedName>
        <fullName evidence="2">Predicted protein</fullName>
    </submittedName>
</protein>
<dbReference type="AlphaFoldDB" id="D2UY05"/>
<dbReference type="Proteomes" id="UP000006671">
    <property type="component" value="Unassembled WGS sequence"/>
</dbReference>
<dbReference type="eggNOG" id="ENOG502S546">
    <property type="taxonomic scope" value="Eukaryota"/>
</dbReference>